<dbReference type="GO" id="GO:0006431">
    <property type="term" value="P:methionyl-tRNA aminoacylation"/>
    <property type="evidence" value="ECO:0007669"/>
    <property type="project" value="InterPro"/>
</dbReference>
<dbReference type="SUPFAM" id="SSF50249">
    <property type="entry name" value="Nucleic acid-binding proteins"/>
    <property type="match status" value="1"/>
</dbReference>
<evidence type="ECO:0000313" key="19">
    <source>
        <dbReference type="Proteomes" id="UP000178417"/>
    </source>
</evidence>
<protein>
    <recommendedName>
        <fullName evidence="5">Methionine--tRNA ligase</fullName>
        <ecNumber evidence="4">6.1.1.10</ecNumber>
    </recommendedName>
    <alternativeName>
        <fullName evidence="14">Methionyl-tRNA synthetase</fullName>
    </alternativeName>
</protein>
<dbReference type="InterPro" id="IPR004495">
    <property type="entry name" value="Met-tRNA-synth_bsu_C"/>
</dbReference>
<feature type="domain" description="TRNA-binding" evidence="17">
    <location>
        <begin position="7"/>
        <end position="116"/>
    </location>
</feature>
<comment type="subcellular location">
    <subcellularLocation>
        <location evidence="2">Cytoplasm</location>
    </subcellularLocation>
</comment>
<dbReference type="InterPro" id="IPR002547">
    <property type="entry name" value="tRNA-bd_dom"/>
</dbReference>
<evidence type="ECO:0000256" key="4">
    <source>
        <dbReference type="ARBA" id="ARBA00012838"/>
    </source>
</evidence>
<evidence type="ECO:0000256" key="13">
    <source>
        <dbReference type="ARBA" id="ARBA00023146"/>
    </source>
</evidence>
<evidence type="ECO:0000256" key="7">
    <source>
        <dbReference type="ARBA" id="ARBA00022555"/>
    </source>
</evidence>
<dbReference type="PANTHER" id="PTHR11586">
    <property type="entry name" value="TRNA-AMINOACYLATION COFACTOR ARC1 FAMILY MEMBER"/>
    <property type="match status" value="1"/>
</dbReference>
<dbReference type="AlphaFoldDB" id="A0A1F4SX95"/>
<gene>
    <name evidence="18" type="ORF">A2310_00060</name>
</gene>
<proteinExistence type="predicted"/>
<evidence type="ECO:0000259" key="17">
    <source>
        <dbReference type="PROSITE" id="PS50886"/>
    </source>
</evidence>
<dbReference type="EC" id="6.1.1.10" evidence="4"/>
<evidence type="ECO:0000256" key="14">
    <source>
        <dbReference type="ARBA" id="ARBA00030904"/>
    </source>
</evidence>
<dbReference type="GO" id="GO:0005524">
    <property type="term" value="F:ATP binding"/>
    <property type="evidence" value="ECO:0007669"/>
    <property type="project" value="UniProtKB-KW"/>
</dbReference>
<evidence type="ECO:0000256" key="2">
    <source>
        <dbReference type="ARBA" id="ARBA00004496"/>
    </source>
</evidence>
<evidence type="ECO:0000256" key="15">
    <source>
        <dbReference type="ARBA" id="ARBA00047364"/>
    </source>
</evidence>
<dbReference type="GO" id="GO:0004825">
    <property type="term" value="F:methionine-tRNA ligase activity"/>
    <property type="evidence" value="ECO:0007669"/>
    <property type="project" value="UniProtKB-EC"/>
</dbReference>
<evidence type="ECO:0000256" key="9">
    <source>
        <dbReference type="ARBA" id="ARBA00022741"/>
    </source>
</evidence>
<dbReference type="InterPro" id="IPR012340">
    <property type="entry name" value="NA-bd_OB-fold"/>
</dbReference>
<organism evidence="18 19">
    <name type="scientific">candidate division WOR-1 bacterium RIFOXYB2_FULL_37_13</name>
    <dbReference type="NCBI Taxonomy" id="1802579"/>
    <lineage>
        <taxon>Bacteria</taxon>
        <taxon>Bacillati</taxon>
        <taxon>Saganbacteria</taxon>
    </lineage>
</organism>
<name>A0A1F4SX95_UNCSA</name>
<dbReference type="PANTHER" id="PTHR11586:SF37">
    <property type="entry name" value="TRNA-BINDING DOMAIN-CONTAINING PROTEIN"/>
    <property type="match status" value="1"/>
</dbReference>
<keyword evidence="6" id="KW-0963">Cytoplasm</keyword>
<dbReference type="EMBL" id="MEUB01000004">
    <property type="protein sequence ID" value="OGC25049.1"/>
    <property type="molecule type" value="Genomic_DNA"/>
</dbReference>
<comment type="function">
    <text evidence="1">Is required not only for elongation of protein synthesis but also for the initiation of all mRNA translation through initiator tRNA(fMet) aminoacylation.</text>
</comment>
<sequence length="116" mass="12628">MTITFDDFKKVELRVAEIKSVEDIEGADKIYKLTVDLGCSDAINRVATTIVAGIKQHYPNKEELIGKKVAVVANLEPRKLRGIESQGMLLAASNSDKSSVVLLTLDRDIPNGSVIS</sequence>
<evidence type="ECO:0000256" key="3">
    <source>
        <dbReference type="ARBA" id="ARBA00011738"/>
    </source>
</evidence>
<evidence type="ECO:0000256" key="8">
    <source>
        <dbReference type="ARBA" id="ARBA00022598"/>
    </source>
</evidence>
<evidence type="ECO:0000256" key="11">
    <source>
        <dbReference type="ARBA" id="ARBA00022884"/>
    </source>
</evidence>
<evidence type="ECO:0000256" key="12">
    <source>
        <dbReference type="ARBA" id="ARBA00022917"/>
    </source>
</evidence>
<keyword evidence="9" id="KW-0547">Nucleotide-binding</keyword>
<comment type="subunit">
    <text evidence="3">Homodimer.</text>
</comment>
<keyword evidence="13" id="KW-0030">Aminoacyl-tRNA synthetase</keyword>
<keyword evidence="7 16" id="KW-0820">tRNA-binding</keyword>
<evidence type="ECO:0000256" key="5">
    <source>
        <dbReference type="ARBA" id="ARBA00018753"/>
    </source>
</evidence>
<keyword evidence="8 18" id="KW-0436">Ligase</keyword>
<comment type="catalytic activity">
    <reaction evidence="15">
        <text>tRNA(Met) + L-methionine + ATP = L-methionyl-tRNA(Met) + AMP + diphosphate</text>
        <dbReference type="Rhea" id="RHEA:13481"/>
        <dbReference type="Rhea" id="RHEA-COMP:9667"/>
        <dbReference type="Rhea" id="RHEA-COMP:9698"/>
        <dbReference type="ChEBI" id="CHEBI:30616"/>
        <dbReference type="ChEBI" id="CHEBI:33019"/>
        <dbReference type="ChEBI" id="CHEBI:57844"/>
        <dbReference type="ChEBI" id="CHEBI:78442"/>
        <dbReference type="ChEBI" id="CHEBI:78530"/>
        <dbReference type="ChEBI" id="CHEBI:456215"/>
        <dbReference type="EC" id="6.1.1.10"/>
    </reaction>
</comment>
<evidence type="ECO:0000256" key="16">
    <source>
        <dbReference type="PROSITE-ProRule" id="PRU00209"/>
    </source>
</evidence>
<dbReference type="Pfam" id="PF01588">
    <property type="entry name" value="tRNA_bind"/>
    <property type="match status" value="1"/>
</dbReference>
<dbReference type="Proteomes" id="UP000178417">
    <property type="component" value="Unassembled WGS sequence"/>
</dbReference>
<dbReference type="STRING" id="1802579.A2310_00060"/>
<dbReference type="NCBIfam" id="TIGR00399">
    <property type="entry name" value="metG_C_term"/>
    <property type="match status" value="1"/>
</dbReference>
<keyword evidence="12" id="KW-0648">Protein biosynthesis</keyword>
<dbReference type="FunFam" id="2.40.50.140:FF:000042">
    <property type="entry name" value="Methionine--tRNA ligase"/>
    <property type="match status" value="1"/>
</dbReference>
<keyword evidence="11 16" id="KW-0694">RNA-binding</keyword>
<comment type="caution">
    <text evidence="18">The sequence shown here is derived from an EMBL/GenBank/DDBJ whole genome shotgun (WGS) entry which is preliminary data.</text>
</comment>
<dbReference type="Gene3D" id="2.40.50.140">
    <property type="entry name" value="Nucleic acid-binding proteins"/>
    <property type="match status" value="1"/>
</dbReference>
<evidence type="ECO:0000313" key="18">
    <source>
        <dbReference type="EMBL" id="OGC25049.1"/>
    </source>
</evidence>
<evidence type="ECO:0000256" key="10">
    <source>
        <dbReference type="ARBA" id="ARBA00022840"/>
    </source>
</evidence>
<dbReference type="InterPro" id="IPR051270">
    <property type="entry name" value="Tyrosine-tRNA_ligase_regulator"/>
</dbReference>
<accession>A0A1F4SX95</accession>
<dbReference type="CDD" id="cd02800">
    <property type="entry name" value="tRNA_bind_EcMetRS_like"/>
    <property type="match status" value="1"/>
</dbReference>
<evidence type="ECO:0000256" key="1">
    <source>
        <dbReference type="ARBA" id="ARBA00003314"/>
    </source>
</evidence>
<dbReference type="GO" id="GO:0000049">
    <property type="term" value="F:tRNA binding"/>
    <property type="evidence" value="ECO:0007669"/>
    <property type="project" value="UniProtKB-UniRule"/>
</dbReference>
<evidence type="ECO:0000256" key="6">
    <source>
        <dbReference type="ARBA" id="ARBA00022490"/>
    </source>
</evidence>
<keyword evidence="10" id="KW-0067">ATP-binding</keyword>
<dbReference type="GO" id="GO:0005737">
    <property type="term" value="C:cytoplasm"/>
    <property type="evidence" value="ECO:0007669"/>
    <property type="project" value="UniProtKB-SubCell"/>
</dbReference>
<reference evidence="18 19" key="1">
    <citation type="journal article" date="2016" name="Nat. Commun.">
        <title>Thousands of microbial genomes shed light on interconnected biogeochemical processes in an aquifer system.</title>
        <authorList>
            <person name="Anantharaman K."/>
            <person name="Brown C.T."/>
            <person name="Hug L.A."/>
            <person name="Sharon I."/>
            <person name="Castelle C.J."/>
            <person name="Probst A.J."/>
            <person name="Thomas B.C."/>
            <person name="Singh A."/>
            <person name="Wilkins M.J."/>
            <person name="Karaoz U."/>
            <person name="Brodie E.L."/>
            <person name="Williams K.H."/>
            <person name="Hubbard S.S."/>
            <person name="Banfield J.F."/>
        </authorList>
    </citation>
    <scope>NUCLEOTIDE SEQUENCE [LARGE SCALE GENOMIC DNA]</scope>
</reference>
<dbReference type="PROSITE" id="PS50886">
    <property type="entry name" value="TRBD"/>
    <property type="match status" value="1"/>
</dbReference>